<gene>
    <name evidence="1" type="ORF">GDO78_008376</name>
</gene>
<name>A0A8J6FDX9_ELECQ</name>
<organism evidence="1 2">
    <name type="scientific">Eleutherodactylus coqui</name>
    <name type="common">Puerto Rican coqui</name>
    <dbReference type="NCBI Taxonomy" id="57060"/>
    <lineage>
        <taxon>Eukaryota</taxon>
        <taxon>Metazoa</taxon>
        <taxon>Chordata</taxon>
        <taxon>Craniata</taxon>
        <taxon>Vertebrata</taxon>
        <taxon>Euteleostomi</taxon>
        <taxon>Amphibia</taxon>
        <taxon>Batrachia</taxon>
        <taxon>Anura</taxon>
        <taxon>Neobatrachia</taxon>
        <taxon>Hyloidea</taxon>
        <taxon>Eleutherodactylidae</taxon>
        <taxon>Eleutherodactylinae</taxon>
        <taxon>Eleutherodactylus</taxon>
        <taxon>Eleutherodactylus</taxon>
    </lineage>
</organism>
<dbReference type="Proteomes" id="UP000770717">
    <property type="component" value="Unassembled WGS sequence"/>
</dbReference>
<reference evidence="1" key="1">
    <citation type="thesis" date="2020" institute="ProQuest LLC" country="789 East Eisenhower Parkway, Ann Arbor, MI, USA">
        <title>Comparative Genomics and Chromosome Evolution.</title>
        <authorList>
            <person name="Mudd A.B."/>
        </authorList>
    </citation>
    <scope>NUCLEOTIDE SEQUENCE</scope>
    <source>
        <strain evidence="1">HN-11 Male</strain>
        <tissue evidence="1">Kidney and liver</tissue>
    </source>
</reference>
<dbReference type="AlphaFoldDB" id="A0A8J6FDX9"/>
<accession>A0A8J6FDX9</accession>
<protein>
    <submittedName>
        <fullName evidence="1">Uncharacterized protein</fullName>
    </submittedName>
</protein>
<comment type="caution">
    <text evidence="1">The sequence shown here is derived from an EMBL/GenBank/DDBJ whole genome shotgun (WGS) entry which is preliminary data.</text>
</comment>
<proteinExistence type="predicted"/>
<keyword evidence="2" id="KW-1185">Reference proteome</keyword>
<evidence type="ECO:0000313" key="1">
    <source>
        <dbReference type="EMBL" id="KAG9485260.1"/>
    </source>
</evidence>
<evidence type="ECO:0000313" key="2">
    <source>
        <dbReference type="Proteomes" id="UP000770717"/>
    </source>
</evidence>
<dbReference type="EMBL" id="WNTK01000004">
    <property type="protein sequence ID" value="KAG9485260.1"/>
    <property type="molecule type" value="Genomic_DNA"/>
</dbReference>
<sequence length="79" mass="8908">MQSNGRGHTNQRLMMQISGRGKVICTIPDARVCKGHKNWVMPYGQALSISPSNAHGCYRGWYSLLEPEWEVDNFQLSGL</sequence>